<dbReference type="InterPro" id="IPR004888">
    <property type="entry name" value="Glycoside_hydrolase_63"/>
</dbReference>
<keyword evidence="7" id="KW-1133">Transmembrane helix</keyword>
<evidence type="ECO:0000256" key="5">
    <source>
        <dbReference type="ARBA" id="ARBA00022824"/>
    </source>
</evidence>
<dbReference type="InterPro" id="IPR012341">
    <property type="entry name" value="6hp_glycosidase-like_sf"/>
</dbReference>
<keyword evidence="10" id="KW-0326">Glycosidase</keyword>
<protein>
    <recommendedName>
        <fullName evidence="11">mannosyl-oligosaccharide glucosidase</fullName>
        <ecNumber evidence="11">3.2.1.106</ecNumber>
    </recommendedName>
</protein>
<evidence type="ECO:0000256" key="11">
    <source>
        <dbReference type="ARBA" id="ARBA00038888"/>
    </source>
</evidence>
<keyword evidence="4" id="KW-0378">Hydrolase</keyword>
<evidence type="ECO:0000256" key="8">
    <source>
        <dbReference type="ARBA" id="ARBA00023136"/>
    </source>
</evidence>
<evidence type="ECO:0000256" key="7">
    <source>
        <dbReference type="ARBA" id="ARBA00022989"/>
    </source>
</evidence>
<dbReference type="GO" id="GO:0005789">
    <property type="term" value="C:endoplasmic reticulum membrane"/>
    <property type="evidence" value="ECO:0007669"/>
    <property type="project" value="UniProtKB-SubCell"/>
</dbReference>
<dbReference type="GO" id="GO:0004573">
    <property type="term" value="F:Glc3Man9GlcNAc2 oligosaccharide glucosidase activity"/>
    <property type="evidence" value="ECO:0007669"/>
    <property type="project" value="UniProtKB-EC"/>
</dbReference>
<dbReference type="InterPro" id="IPR008928">
    <property type="entry name" value="6-hairpin_glycosidase_sf"/>
</dbReference>
<dbReference type="Pfam" id="PF03200">
    <property type="entry name" value="Glyco_hydro_63"/>
    <property type="match status" value="1"/>
</dbReference>
<evidence type="ECO:0000259" key="12">
    <source>
        <dbReference type="Pfam" id="PF03200"/>
    </source>
</evidence>
<dbReference type="EC" id="3.2.1.106" evidence="11"/>
<gene>
    <name evidence="13" type="primary">Mogs</name>
    <name evidence="13" type="ORF">IBISTR_R15264</name>
</gene>
<evidence type="ECO:0000256" key="4">
    <source>
        <dbReference type="ARBA" id="ARBA00022801"/>
    </source>
</evidence>
<keyword evidence="5" id="KW-0256">Endoplasmic reticulum</keyword>
<organism evidence="13 14">
    <name type="scientific">Ibidorhyncha struthersii</name>
    <dbReference type="NCBI Taxonomy" id="425643"/>
    <lineage>
        <taxon>Eukaryota</taxon>
        <taxon>Metazoa</taxon>
        <taxon>Chordata</taxon>
        <taxon>Craniata</taxon>
        <taxon>Vertebrata</taxon>
        <taxon>Euteleostomi</taxon>
        <taxon>Archelosauria</taxon>
        <taxon>Archosauria</taxon>
        <taxon>Dinosauria</taxon>
        <taxon>Saurischia</taxon>
        <taxon>Theropoda</taxon>
        <taxon>Coelurosauria</taxon>
        <taxon>Aves</taxon>
        <taxon>Neognathae</taxon>
        <taxon>Neoaves</taxon>
        <taxon>Charadriiformes</taxon>
        <taxon>Charadriidae</taxon>
        <taxon>Ibidorhyncha</taxon>
    </lineage>
</organism>
<evidence type="ECO:0000256" key="6">
    <source>
        <dbReference type="ARBA" id="ARBA00022968"/>
    </source>
</evidence>
<proteinExistence type="inferred from homology"/>
<dbReference type="InterPro" id="IPR031335">
    <property type="entry name" value="Glyco_hydro_63_C"/>
</dbReference>
<reference evidence="13 14" key="1">
    <citation type="submission" date="2019-09" db="EMBL/GenBank/DDBJ databases">
        <title>Bird 10,000 Genomes (B10K) Project - Family phase.</title>
        <authorList>
            <person name="Zhang G."/>
        </authorList>
    </citation>
    <scope>NUCLEOTIDE SEQUENCE [LARGE SCALE GENOMIC DNA]</scope>
    <source>
        <strain evidence="13">B10K-DU-030-25</strain>
    </source>
</reference>
<comment type="subcellular location">
    <subcellularLocation>
        <location evidence="1">Endoplasmic reticulum membrane</location>
        <topology evidence="1">Single-pass type II membrane protein</topology>
    </subcellularLocation>
</comment>
<dbReference type="EMBL" id="VZSZ01006824">
    <property type="protein sequence ID" value="NXA24664.1"/>
    <property type="molecule type" value="Genomic_DNA"/>
</dbReference>
<evidence type="ECO:0000256" key="3">
    <source>
        <dbReference type="ARBA" id="ARBA00022692"/>
    </source>
</evidence>
<evidence type="ECO:0000256" key="9">
    <source>
        <dbReference type="ARBA" id="ARBA00023180"/>
    </source>
</evidence>
<evidence type="ECO:0000256" key="10">
    <source>
        <dbReference type="ARBA" id="ARBA00023295"/>
    </source>
</evidence>
<dbReference type="PANTHER" id="PTHR10412:SF11">
    <property type="entry name" value="MANNOSYL-OLIGOSACCHARIDE GLUCOSIDASE"/>
    <property type="match status" value="1"/>
</dbReference>
<comment type="caution">
    <text evidence="13">The sequence shown here is derived from an EMBL/GenBank/DDBJ whole genome shotgun (WGS) entry which is preliminary data.</text>
</comment>
<dbReference type="PANTHER" id="PTHR10412">
    <property type="entry name" value="MANNOSYL-OLIGOSACCHARIDE GLUCOSIDASE"/>
    <property type="match status" value="1"/>
</dbReference>
<accession>A0A7K7U8F0</accession>
<feature type="non-terminal residue" evidence="13">
    <location>
        <position position="122"/>
    </location>
</feature>
<dbReference type="SUPFAM" id="SSF48208">
    <property type="entry name" value="Six-hairpin glycosidases"/>
    <property type="match status" value="1"/>
</dbReference>
<dbReference type="Gene3D" id="1.50.10.10">
    <property type="match status" value="1"/>
</dbReference>
<name>A0A7K7U8F0_9CHAR</name>
<keyword evidence="8" id="KW-0472">Membrane</keyword>
<feature type="non-terminal residue" evidence="13">
    <location>
        <position position="1"/>
    </location>
</feature>
<keyword evidence="9" id="KW-0325">Glycoprotein</keyword>
<keyword evidence="3" id="KW-0812">Transmembrane</keyword>
<dbReference type="GO" id="GO:0009311">
    <property type="term" value="P:oligosaccharide metabolic process"/>
    <property type="evidence" value="ECO:0007669"/>
    <property type="project" value="InterPro"/>
</dbReference>
<dbReference type="GO" id="GO:0006487">
    <property type="term" value="P:protein N-linked glycosylation"/>
    <property type="evidence" value="ECO:0007669"/>
    <property type="project" value="TreeGrafter"/>
</dbReference>
<evidence type="ECO:0000313" key="14">
    <source>
        <dbReference type="Proteomes" id="UP000587655"/>
    </source>
</evidence>
<feature type="domain" description="Glycosyl hydrolase family 63 C-terminal" evidence="12">
    <location>
        <begin position="1"/>
        <end position="122"/>
    </location>
</feature>
<keyword evidence="14" id="KW-1185">Reference proteome</keyword>
<keyword evidence="6" id="KW-0735">Signal-anchor</keyword>
<evidence type="ECO:0000256" key="2">
    <source>
        <dbReference type="ARBA" id="ARBA00010833"/>
    </source>
</evidence>
<dbReference type="Proteomes" id="UP000587655">
    <property type="component" value="Unassembled WGS sequence"/>
</dbReference>
<dbReference type="AlphaFoldDB" id="A0A7K7U8F0"/>
<comment type="similarity">
    <text evidence="2">Belongs to the glycosyl hydrolase 63 family.</text>
</comment>
<evidence type="ECO:0000256" key="1">
    <source>
        <dbReference type="ARBA" id="ARBA00004648"/>
    </source>
</evidence>
<evidence type="ECO:0000313" key="13">
    <source>
        <dbReference type="EMBL" id="NXA24664.1"/>
    </source>
</evidence>
<sequence>EQRFEETFGLGRKGFPPPQRRFAQAALSDMLGGMGYFHGHSLVQSPLQERPVPAPETALFTAVPSRSFFPRGFLWDEGFHQLLLARWDPALSREVIAHWLDLMNVEGWIPREQILGEEARAK</sequence>